<dbReference type="OMA" id="DMDPKMG"/>
<dbReference type="CDD" id="cd00873">
    <property type="entry name" value="KU80"/>
    <property type="match status" value="1"/>
</dbReference>
<evidence type="ECO:0000256" key="10">
    <source>
        <dbReference type="ARBA" id="ARBA00022895"/>
    </source>
</evidence>
<dbReference type="GO" id="GO:0000723">
    <property type="term" value="P:telomere maintenance"/>
    <property type="evidence" value="ECO:0007669"/>
    <property type="project" value="InterPro"/>
</dbReference>
<feature type="compositionally biased region" description="Low complexity" evidence="16">
    <location>
        <begin position="471"/>
        <end position="489"/>
    </location>
</feature>
<dbReference type="SMART" id="SM00559">
    <property type="entry name" value="Ku78"/>
    <property type="match status" value="1"/>
</dbReference>
<dbReference type="EMBL" id="KQ965865">
    <property type="protein sequence ID" value="KXS09399.1"/>
    <property type="molecule type" value="Genomic_DNA"/>
</dbReference>
<dbReference type="GO" id="GO:0006303">
    <property type="term" value="P:double-strand break repair via nonhomologous end joining"/>
    <property type="evidence" value="ECO:0007669"/>
    <property type="project" value="InterPro"/>
</dbReference>
<dbReference type="GO" id="GO:0004386">
    <property type="term" value="F:helicase activity"/>
    <property type="evidence" value="ECO:0007669"/>
    <property type="project" value="UniProtKB-KW"/>
</dbReference>
<evidence type="ECO:0000256" key="7">
    <source>
        <dbReference type="ARBA" id="ARBA00022801"/>
    </source>
</evidence>
<evidence type="ECO:0000256" key="3">
    <source>
        <dbReference type="ARBA" id="ARBA00007726"/>
    </source>
</evidence>
<dbReference type="Pfam" id="PF08785">
    <property type="entry name" value="Ku_PK_bind"/>
    <property type="match status" value="1"/>
</dbReference>
<dbReference type="STRING" id="1344416.A0A138ZY30"/>
<feature type="region of interest" description="Disordered" evidence="16">
    <location>
        <begin position="444"/>
        <end position="498"/>
    </location>
</feature>
<proteinExistence type="inferred from homology"/>
<comment type="similarity">
    <text evidence="3">Belongs to the ku80 family.</text>
</comment>
<dbReference type="AlphaFoldDB" id="A0A138ZY30"/>
<keyword evidence="7" id="KW-0378">Hydrolase</keyword>
<feature type="compositionally biased region" description="Polar residues" evidence="16">
    <location>
        <begin position="446"/>
        <end position="470"/>
    </location>
</feature>
<keyword evidence="10" id="KW-0779">Telomere</keyword>
<keyword evidence="13" id="KW-0234">DNA repair</keyword>
<evidence type="ECO:0000256" key="12">
    <source>
        <dbReference type="ARBA" id="ARBA00023172"/>
    </source>
</evidence>
<dbReference type="Pfam" id="PF02735">
    <property type="entry name" value="Ku"/>
    <property type="match status" value="1"/>
</dbReference>
<evidence type="ECO:0000313" key="19">
    <source>
        <dbReference type="Proteomes" id="UP000070544"/>
    </source>
</evidence>
<dbReference type="PANTHER" id="PTHR12604">
    <property type="entry name" value="KU AUTOANTIGEN DNA HELICASE"/>
    <property type="match status" value="1"/>
</dbReference>
<feature type="domain" description="Ku" evidence="17">
    <location>
        <begin position="294"/>
        <end position="431"/>
    </location>
</feature>
<dbReference type="GO" id="GO:0043564">
    <property type="term" value="C:Ku70:Ku80 complex"/>
    <property type="evidence" value="ECO:0007669"/>
    <property type="project" value="InterPro"/>
</dbReference>
<sequence>MWNGGAEDADANGKLKLERAAEYIDLLVHQKLVEGRKRDVGALLVYGSPETNNKLADEDEEQYKTVNLMRELGPFDLDFRYILERALPRGDEPGDFFDALVVAIEEIKVFCRELKYDKRIQLVTDGESFINPEGYEAIGNMLLNSGIALDVIGLDFDDPMADPPFVQEKKSNTKRTNEAFLEEFCNKYGGNLYPSVSADQDLRGFQSKKTKPAATFNGLITLGDPISSPDSSLQIQVKGYLKTGELKIPSAKKHSAIPTPADFEGVRTHIVTMKRTYSRAMEEGEDPNIPAGDIKTFQKEDLLSAYRYGRQLVPLSLADAEAMKLQSNKGMEVVGSLRVEDLRSIEFLLMNQVLMLVPASEGLEVVYPYHALRVALEASKSVLITRYVRIDDSQPKMGALWADLVDKCLYWCQLPFAEDVREFQFESMTALFQEVGAVNDSDVATGLSQLSPSNPSGTPSASGSRGTSHVTMSSTPIPASAPPTGATGMSSFGRGKRARFDRRKKLKAEVDAAMDDLITAMDLTKAGGIDENGERTEALPPSSVFNPGYQRLWAAVGFRAMHPDAPLEPPNPELLNPFLPREDITEAAREAAKRVAECFDLKFAEESADGRRKAKGKRKRDVAPAGAQGDGGAGAGVDDVRHADDGMGNELDDADATAKRSRVVGAASDGMKAEPSSHGNGSFSTVAASGTEDMSFEDMFREPVVGRVTAADPVTEFEAIVQSKLGGEQGFKTAIEQMQNVIRELAFYALDSSDFVKPISALKSLRRVSKIEQEFSSFNSFLASFKEDLTKSGATQMRKRFWEEMKKEHIDPIKSSEVEEGYFGEAMNDEVRQSFPTSNWY</sequence>
<evidence type="ECO:0000256" key="2">
    <source>
        <dbReference type="ARBA" id="ARBA00004574"/>
    </source>
</evidence>
<dbReference type="GO" id="GO:0042162">
    <property type="term" value="F:telomeric DNA binding"/>
    <property type="evidence" value="ECO:0007669"/>
    <property type="project" value="InterPro"/>
</dbReference>
<dbReference type="InterPro" id="IPR006164">
    <property type="entry name" value="DNA_bd_Ku70/Ku80"/>
</dbReference>
<keyword evidence="6" id="KW-0227">DNA damage</keyword>
<evidence type="ECO:0000256" key="4">
    <source>
        <dbReference type="ARBA" id="ARBA00021792"/>
    </source>
</evidence>
<keyword evidence="19" id="KW-1185">Reference proteome</keyword>
<keyword evidence="12" id="KW-0233">DNA recombination</keyword>
<evidence type="ECO:0000313" key="18">
    <source>
        <dbReference type="EMBL" id="KXS09399.1"/>
    </source>
</evidence>
<gene>
    <name evidence="18" type="ORF">M427DRAFT_160654</name>
</gene>
<dbReference type="Gene3D" id="1.25.40.240">
    <property type="entry name" value="Ku, C-terminal domain"/>
    <property type="match status" value="1"/>
</dbReference>
<keyword evidence="8" id="KW-0347">Helicase</keyword>
<comment type="subcellular location">
    <subcellularLocation>
        <location evidence="2">Chromosome</location>
        <location evidence="2">Telomere</location>
    </subcellularLocation>
    <subcellularLocation>
        <location evidence="1">Nucleus</location>
    </subcellularLocation>
</comment>
<dbReference type="GO" id="GO:0005524">
    <property type="term" value="F:ATP binding"/>
    <property type="evidence" value="ECO:0007669"/>
    <property type="project" value="UniProtKB-KW"/>
</dbReference>
<dbReference type="GO" id="GO:0006310">
    <property type="term" value="P:DNA recombination"/>
    <property type="evidence" value="ECO:0007669"/>
    <property type="project" value="UniProtKB-KW"/>
</dbReference>
<evidence type="ECO:0000256" key="1">
    <source>
        <dbReference type="ARBA" id="ARBA00004123"/>
    </source>
</evidence>
<keyword evidence="14" id="KW-0539">Nucleus</keyword>
<evidence type="ECO:0000256" key="5">
    <source>
        <dbReference type="ARBA" id="ARBA00022741"/>
    </source>
</evidence>
<dbReference type="PANTHER" id="PTHR12604:SF4">
    <property type="entry name" value="X-RAY REPAIR CROSS-COMPLEMENTING PROTEIN 5"/>
    <property type="match status" value="1"/>
</dbReference>
<evidence type="ECO:0000256" key="6">
    <source>
        <dbReference type="ARBA" id="ARBA00022763"/>
    </source>
</evidence>
<dbReference type="OrthoDB" id="30826at2759"/>
<dbReference type="GO" id="GO:0016787">
    <property type="term" value="F:hydrolase activity"/>
    <property type="evidence" value="ECO:0007669"/>
    <property type="project" value="UniProtKB-KW"/>
</dbReference>
<evidence type="ECO:0000256" key="9">
    <source>
        <dbReference type="ARBA" id="ARBA00022840"/>
    </source>
</evidence>
<evidence type="ECO:0000256" key="11">
    <source>
        <dbReference type="ARBA" id="ARBA00023125"/>
    </source>
</evidence>
<name>A0A138ZY30_GONPJ</name>
<evidence type="ECO:0000259" key="17">
    <source>
        <dbReference type="SMART" id="SM00559"/>
    </source>
</evidence>
<dbReference type="SUPFAM" id="SSF53300">
    <property type="entry name" value="vWA-like"/>
    <property type="match status" value="1"/>
</dbReference>
<dbReference type="GO" id="GO:0003684">
    <property type="term" value="F:damaged DNA binding"/>
    <property type="evidence" value="ECO:0007669"/>
    <property type="project" value="InterPro"/>
</dbReference>
<dbReference type="Gene3D" id="1.10.1600.10">
    <property type="match status" value="1"/>
</dbReference>
<evidence type="ECO:0000256" key="14">
    <source>
        <dbReference type="ARBA" id="ARBA00023242"/>
    </source>
</evidence>
<dbReference type="SUPFAM" id="SSF101420">
    <property type="entry name" value="C-terminal domain of Ku80"/>
    <property type="match status" value="1"/>
</dbReference>
<dbReference type="Gene3D" id="3.40.50.410">
    <property type="entry name" value="von Willebrand factor, type A domain"/>
    <property type="match status" value="1"/>
</dbReference>
<dbReference type="GO" id="GO:0003690">
    <property type="term" value="F:double-stranded DNA binding"/>
    <property type="evidence" value="ECO:0007669"/>
    <property type="project" value="TreeGrafter"/>
</dbReference>
<keyword evidence="5" id="KW-0547">Nucleotide-binding</keyword>
<dbReference type="GO" id="GO:0000781">
    <property type="term" value="C:chromosome, telomeric region"/>
    <property type="evidence" value="ECO:0007669"/>
    <property type="project" value="UniProtKB-SubCell"/>
</dbReference>
<dbReference type="InterPro" id="IPR036465">
    <property type="entry name" value="vWFA_dom_sf"/>
</dbReference>
<protein>
    <recommendedName>
        <fullName evidence="4">ATP-dependent DNA helicase II subunit 2</fullName>
    </recommendedName>
    <alternativeName>
        <fullName evidence="15">ATP-dependent DNA helicase II subunit Ku80</fullName>
    </alternativeName>
</protein>
<dbReference type="InterPro" id="IPR014893">
    <property type="entry name" value="Ku_PK_bind"/>
</dbReference>
<organism evidence="18 19">
    <name type="scientific">Gonapodya prolifera (strain JEL478)</name>
    <name type="common">Monoblepharis prolifera</name>
    <dbReference type="NCBI Taxonomy" id="1344416"/>
    <lineage>
        <taxon>Eukaryota</taxon>
        <taxon>Fungi</taxon>
        <taxon>Fungi incertae sedis</taxon>
        <taxon>Chytridiomycota</taxon>
        <taxon>Chytridiomycota incertae sedis</taxon>
        <taxon>Monoblepharidomycetes</taxon>
        <taxon>Monoblepharidales</taxon>
        <taxon>Gonapodyaceae</taxon>
        <taxon>Gonapodya</taxon>
    </lineage>
</organism>
<accession>A0A138ZY30</accession>
<dbReference type="InterPro" id="IPR024193">
    <property type="entry name" value="Ku80"/>
</dbReference>
<dbReference type="Gene3D" id="2.40.290.10">
    <property type="match status" value="1"/>
</dbReference>
<dbReference type="Proteomes" id="UP000070544">
    <property type="component" value="Unassembled WGS sequence"/>
</dbReference>
<evidence type="ECO:0000256" key="13">
    <source>
        <dbReference type="ARBA" id="ARBA00023204"/>
    </source>
</evidence>
<keyword evidence="9" id="KW-0067">ATP-binding</keyword>
<keyword evidence="11" id="KW-0238">DNA-binding</keyword>
<reference evidence="18 19" key="1">
    <citation type="journal article" date="2015" name="Genome Biol. Evol.">
        <title>Phylogenomic analyses indicate that early fungi evolved digesting cell walls of algal ancestors of land plants.</title>
        <authorList>
            <person name="Chang Y."/>
            <person name="Wang S."/>
            <person name="Sekimoto S."/>
            <person name="Aerts A.L."/>
            <person name="Choi C."/>
            <person name="Clum A."/>
            <person name="LaButti K.M."/>
            <person name="Lindquist E.A."/>
            <person name="Yee Ngan C."/>
            <person name="Ohm R.A."/>
            <person name="Salamov A.A."/>
            <person name="Grigoriev I.V."/>
            <person name="Spatafora J.W."/>
            <person name="Berbee M.L."/>
        </authorList>
    </citation>
    <scope>NUCLEOTIDE SEQUENCE [LARGE SCALE GENOMIC DNA]</scope>
    <source>
        <strain evidence="18 19">JEL478</strain>
    </source>
</reference>
<dbReference type="SUPFAM" id="SSF100939">
    <property type="entry name" value="SPOC domain-like"/>
    <property type="match status" value="2"/>
</dbReference>
<evidence type="ECO:0000256" key="15">
    <source>
        <dbReference type="ARBA" id="ARBA00031847"/>
    </source>
</evidence>
<feature type="region of interest" description="Disordered" evidence="16">
    <location>
        <begin position="607"/>
        <end position="683"/>
    </location>
</feature>
<evidence type="ECO:0000256" key="16">
    <source>
        <dbReference type="SAM" id="MobiDB-lite"/>
    </source>
</evidence>
<dbReference type="InterPro" id="IPR036494">
    <property type="entry name" value="Ku_C_sf"/>
</dbReference>
<keyword evidence="10" id="KW-0158">Chromosome</keyword>
<dbReference type="InterPro" id="IPR016194">
    <property type="entry name" value="SPOC-like_C_dom_sf"/>
</dbReference>
<evidence type="ECO:0000256" key="8">
    <source>
        <dbReference type="ARBA" id="ARBA00022806"/>
    </source>
</evidence>